<reference evidence="1 2" key="1">
    <citation type="submission" date="2018-12" db="EMBL/GenBank/DDBJ databases">
        <authorList>
            <person name="Yang Y."/>
        </authorList>
    </citation>
    <scope>NUCLEOTIDE SEQUENCE [LARGE SCALE GENOMIC DNA]</scope>
    <source>
        <strain evidence="1 2">GSF71</strain>
    </source>
</reference>
<organism evidence="1 2">
    <name type="scientific">Azospirillum doebereinerae</name>
    <dbReference type="NCBI Taxonomy" id="92933"/>
    <lineage>
        <taxon>Bacteria</taxon>
        <taxon>Pseudomonadati</taxon>
        <taxon>Pseudomonadota</taxon>
        <taxon>Alphaproteobacteria</taxon>
        <taxon>Rhodospirillales</taxon>
        <taxon>Azospirillaceae</taxon>
        <taxon>Azospirillum</taxon>
    </lineage>
</organism>
<evidence type="ECO:0000313" key="2">
    <source>
        <dbReference type="Proteomes" id="UP000280346"/>
    </source>
</evidence>
<dbReference type="InterPro" id="IPR035901">
    <property type="entry name" value="GIY-YIG_endonuc_sf"/>
</dbReference>
<gene>
    <name evidence="1" type="ORF">EJ913_19315</name>
</gene>
<dbReference type="AlphaFoldDB" id="A0A433J5S8"/>
<sequence length="113" mass="12509">MGEERRAAMAAYKERNVSAGVYVVRCAPTGQIWVGTAPDVDSIRNRIWFQLRMTASPHHDLQAAWTAHGPDSLAFEVLERLDEEPLAYARTAALKARLAHWSAALDAPVLAVR</sequence>
<evidence type="ECO:0000313" key="1">
    <source>
        <dbReference type="EMBL" id="RUQ67897.1"/>
    </source>
</evidence>
<dbReference type="OrthoDB" id="7270972at2"/>
<dbReference type="Gene3D" id="3.40.1440.10">
    <property type="entry name" value="GIY-YIG endonuclease"/>
    <property type="match status" value="1"/>
</dbReference>
<comment type="caution">
    <text evidence="1">The sequence shown here is derived from an EMBL/GenBank/DDBJ whole genome shotgun (WGS) entry which is preliminary data.</text>
</comment>
<dbReference type="CDD" id="cd10451">
    <property type="entry name" value="GIY-YIG_LuxR_like"/>
    <property type="match status" value="1"/>
</dbReference>
<dbReference type="SUPFAM" id="SSF82771">
    <property type="entry name" value="GIY-YIG endonuclease"/>
    <property type="match status" value="1"/>
</dbReference>
<accession>A0A433J5S8</accession>
<proteinExistence type="predicted"/>
<dbReference type="EMBL" id="RZIJ01000016">
    <property type="protein sequence ID" value="RUQ67897.1"/>
    <property type="molecule type" value="Genomic_DNA"/>
</dbReference>
<protein>
    <submittedName>
        <fullName evidence="1">GIY-YIG nuclease family protein</fullName>
    </submittedName>
</protein>
<dbReference type="Proteomes" id="UP000280346">
    <property type="component" value="Unassembled WGS sequence"/>
</dbReference>
<name>A0A433J5S8_9PROT</name>
<keyword evidence="2" id="KW-1185">Reference proteome</keyword>